<gene>
    <name evidence="2" type="ORF">P7K49_016180</name>
</gene>
<dbReference type="Proteomes" id="UP001266305">
    <property type="component" value="Unassembled WGS sequence"/>
</dbReference>
<evidence type="ECO:0000313" key="3">
    <source>
        <dbReference type="Proteomes" id="UP001266305"/>
    </source>
</evidence>
<sequence>MARGLQCLPDAPRSLRLRRPSRWAEGRTADWRARERGSGGRGQEARGAAASTERPGGQGALETTRIGSSAEEGRQSEWSGGPERLSKRGRLE</sequence>
<keyword evidence="3" id="KW-1185">Reference proteome</keyword>
<dbReference type="EMBL" id="JASSZA010000007">
    <property type="protein sequence ID" value="KAK2106666.1"/>
    <property type="molecule type" value="Genomic_DNA"/>
</dbReference>
<reference evidence="2 3" key="1">
    <citation type="submission" date="2023-05" db="EMBL/GenBank/DDBJ databases">
        <title>B98-5 Cell Line De Novo Hybrid Assembly: An Optical Mapping Approach.</title>
        <authorList>
            <person name="Kananen K."/>
            <person name="Auerbach J.A."/>
            <person name="Kautto E."/>
            <person name="Blachly J.S."/>
        </authorList>
    </citation>
    <scope>NUCLEOTIDE SEQUENCE [LARGE SCALE GENOMIC DNA]</scope>
    <source>
        <strain evidence="2">B95-8</strain>
        <tissue evidence="2">Cell line</tissue>
    </source>
</reference>
<accession>A0ABQ9VBM0</accession>
<proteinExistence type="predicted"/>
<feature type="compositionally biased region" description="Basic and acidic residues" evidence="1">
    <location>
        <begin position="22"/>
        <end position="38"/>
    </location>
</feature>
<name>A0ABQ9VBM0_SAGOE</name>
<protein>
    <submittedName>
        <fullName evidence="2">Uncharacterized protein</fullName>
    </submittedName>
</protein>
<organism evidence="2 3">
    <name type="scientific">Saguinus oedipus</name>
    <name type="common">Cotton-top tamarin</name>
    <name type="synonym">Oedipomidas oedipus</name>
    <dbReference type="NCBI Taxonomy" id="9490"/>
    <lineage>
        <taxon>Eukaryota</taxon>
        <taxon>Metazoa</taxon>
        <taxon>Chordata</taxon>
        <taxon>Craniata</taxon>
        <taxon>Vertebrata</taxon>
        <taxon>Euteleostomi</taxon>
        <taxon>Mammalia</taxon>
        <taxon>Eutheria</taxon>
        <taxon>Euarchontoglires</taxon>
        <taxon>Primates</taxon>
        <taxon>Haplorrhini</taxon>
        <taxon>Platyrrhini</taxon>
        <taxon>Cebidae</taxon>
        <taxon>Callitrichinae</taxon>
        <taxon>Saguinus</taxon>
    </lineage>
</organism>
<evidence type="ECO:0000313" key="2">
    <source>
        <dbReference type="EMBL" id="KAK2106666.1"/>
    </source>
</evidence>
<evidence type="ECO:0000256" key="1">
    <source>
        <dbReference type="SAM" id="MobiDB-lite"/>
    </source>
</evidence>
<feature type="region of interest" description="Disordered" evidence="1">
    <location>
        <begin position="1"/>
        <end position="92"/>
    </location>
</feature>
<comment type="caution">
    <text evidence="2">The sequence shown here is derived from an EMBL/GenBank/DDBJ whole genome shotgun (WGS) entry which is preliminary data.</text>
</comment>